<dbReference type="InterPro" id="IPR034392">
    <property type="entry name" value="TatSF1-like_RRM1"/>
</dbReference>
<dbReference type="SUPFAM" id="SSF55277">
    <property type="entry name" value="GYF domain"/>
    <property type="match status" value="1"/>
</dbReference>
<feature type="domain" description="RRM" evidence="9">
    <location>
        <begin position="236"/>
        <end position="324"/>
    </location>
</feature>
<evidence type="ECO:0000256" key="2">
    <source>
        <dbReference type="ARBA" id="ARBA00022664"/>
    </source>
</evidence>
<evidence type="ECO:0000259" key="9">
    <source>
        <dbReference type="PROSITE" id="PS50102"/>
    </source>
</evidence>
<evidence type="ECO:0000256" key="1">
    <source>
        <dbReference type="ARBA" id="ARBA00007747"/>
    </source>
</evidence>
<dbReference type="CDD" id="cd12285">
    <property type="entry name" value="RRM3_RBM39_like"/>
    <property type="match status" value="1"/>
</dbReference>
<dbReference type="SUPFAM" id="SSF54928">
    <property type="entry name" value="RNA-binding domain, RBD"/>
    <property type="match status" value="1"/>
</dbReference>
<dbReference type="GO" id="GO:0005684">
    <property type="term" value="C:U2-type spliceosomal complex"/>
    <property type="evidence" value="ECO:0007669"/>
    <property type="project" value="TreeGrafter"/>
</dbReference>
<keyword evidence="5" id="KW-0508">mRNA splicing</keyword>
<dbReference type="Gene3D" id="3.30.70.330">
    <property type="match status" value="2"/>
</dbReference>
<dbReference type="GO" id="GO:0005686">
    <property type="term" value="C:U2 snRNP"/>
    <property type="evidence" value="ECO:0007669"/>
    <property type="project" value="TreeGrafter"/>
</dbReference>
<dbReference type="PANTHER" id="PTHR15608:SF0">
    <property type="entry name" value="HIV TAT-SPECIFIC FACTOR 1"/>
    <property type="match status" value="1"/>
</dbReference>
<feature type="region of interest" description="Disordered" evidence="8">
    <location>
        <begin position="109"/>
        <end position="143"/>
    </location>
</feature>
<feature type="coiled-coil region" evidence="7">
    <location>
        <begin position="195"/>
        <end position="225"/>
    </location>
</feature>
<dbReference type="Proteomes" id="UP001190700">
    <property type="component" value="Unassembled WGS sequence"/>
</dbReference>
<evidence type="ECO:0000256" key="6">
    <source>
        <dbReference type="PROSITE-ProRule" id="PRU00176"/>
    </source>
</evidence>
<name>A0AAE0ERM5_9CHLO</name>
<keyword evidence="7" id="KW-0175">Coiled coil</keyword>
<accession>A0AAE0ERM5</accession>
<evidence type="ECO:0000256" key="7">
    <source>
        <dbReference type="SAM" id="Coils"/>
    </source>
</evidence>
<dbReference type="FunFam" id="3.30.70.330:FF:000105">
    <property type="entry name" value="HIV Tat-specific factor 1 homolog"/>
    <property type="match status" value="1"/>
</dbReference>
<dbReference type="EMBL" id="LGRX02034568">
    <property type="protein sequence ID" value="KAK3237487.1"/>
    <property type="molecule type" value="Genomic_DNA"/>
</dbReference>
<keyword evidence="11" id="KW-1185">Reference proteome</keyword>
<dbReference type="GO" id="GO:0003723">
    <property type="term" value="F:RNA binding"/>
    <property type="evidence" value="ECO:0007669"/>
    <property type="project" value="UniProtKB-UniRule"/>
</dbReference>
<dbReference type="InterPro" id="IPR000504">
    <property type="entry name" value="RRM_dom"/>
</dbReference>
<dbReference type="InterPro" id="IPR034393">
    <property type="entry name" value="TatSF1-like"/>
</dbReference>
<dbReference type="CDD" id="cd12281">
    <property type="entry name" value="RRM1_TatSF1_like"/>
    <property type="match status" value="1"/>
</dbReference>
<gene>
    <name evidence="10" type="ORF">CYMTET_52441</name>
</gene>
<organism evidence="10 11">
    <name type="scientific">Cymbomonas tetramitiformis</name>
    <dbReference type="NCBI Taxonomy" id="36881"/>
    <lineage>
        <taxon>Eukaryota</taxon>
        <taxon>Viridiplantae</taxon>
        <taxon>Chlorophyta</taxon>
        <taxon>Pyramimonadophyceae</taxon>
        <taxon>Pyramimonadales</taxon>
        <taxon>Pyramimonadaceae</taxon>
        <taxon>Cymbomonas</taxon>
    </lineage>
</organism>
<dbReference type="InterPro" id="IPR035445">
    <property type="entry name" value="GYF-like_dom_sf"/>
</dbReference>
<comment type="caution">
    <text evidence="10">The sequence shown here is derived from an EMBL/GenBank/DDBJ whole genome shotgun (WGS) entry which is preliminary data.</text>
</comment>
<dbReference type="GO" id="GO:0000398">
    <property type="term" value="P:mRNA splicing, via spliceosome"/>
    <property type="evidence" value="ECO:0007669"/>
    <property type="project" value="InterPro"/>
</dbReference>
<evidence type="ECO:0000256" key="5">
    <source>
        <dbReference type="ARBA" id="ARBA00023187"/>
    </source>
</evidence>
<sequence length="479" mass="54043">MEGEEVEWYYLDAAGVHQGPVSRAQIRVMFAEKHLGVDTLFWANGLSGWAALKDVAALQDVLQNVRPAATPGTPKQLHMTPILLRCTLTSKLLIPEEELQAWKAEMEREGAFEDDVEESKKRPAPDEAERPSSPEDKRFVDDDGTTYVWDSGRRCFVPKEAVEIHEYDESEMVFTAEAEIQPTLTKTGKVIDPRKPDAEKVKEAMELEKQKIQKKKEAVEENKKKQQGWFDLKNNSSVYVTGLPPDTTVEEVSEVFSKCGIIKDDVHGQPRVKLYRDKQTNELKGDGLVTYLRIPSVELACTILDGSPLRPDLSQTMTVSEAKFEQKGDYVQKKSDKNNKKQKIAKQEKTLGWGGFDDLVDKKKLTVILRNMFTQEEVENSGLGFVAELEEDIAGELSKLGPLTRLKVHAHHPEGAVTAMFKTLEAATACVEQFHGRWFGGQQLYAEFWDGTTNFHVAPRESAEEEAARLERFSQQIES</sequence>
<evidence type="ECO:0000256" key="3">
    <source>
        <dbReference type="ARBA" id="ARBA00022737"/>
    </source>
</evidence>
<dbReference type="Pfam" id="PF00076">
    <property type="entry name" value="RRM_1"/>
    <property type="match status" value="1"/>
</dbReference>
<evidence type="ECO:0000313" key="11">
    <source>
        <dbReference type="Proteomes" id="UP001190700"/>
    </source>
</evidence>
<dbReference type="SMART" id="SM00360">
    <property type="entry name" value="RRM"/>
    <property type="match status" value="2"/>
</dbReference>
<evidence type="ECO:0000256" key="4">
    <source>
        <dbReference type="ARBA" id="ARBA00022884"/>
    </source>
</evidence>
<dbReference type="Pfam" id="PF14237">
    <property type="entry name" value="GYF_2"/>
    <property type="match status" value="1"/>
</dbReference>
<reference evidence="10 11" key="1">
    <citation type="journal article" date="2015" name="Genome Biol. Evol.">
        <title>Comparative Genomics of a Bacterivorous Green Alga Reveals Evolutionary Causalities and Consequences of Phago-Mixotrophic Mode of Nutrition.</title>
        <authorList>
            <person name="Burns J.A."/>
            <person name="Paasch A."/>
            <person name="Narechania A."/>
            <person name="Kim E."/>
        </authorList>
    </citation>
    <scope>NUCLEOTIDE SEQUENCE [LARGE SCALE GENOMIC DNA]</scope>
    <source>
        <strain evidence="10 11">PLY_AMNH</strain>
    </source>
</reference>
<feature type="compositionally biased region" description="Basic and acidic residues" evidence="8">
    <location>
        <begin position="118"/>
        <end position="141"/>
    </location>
</feature>
<dbReference type="InterPro" id="IPR012677">
    <property type="entry name" value="Nucleotide-bd_a/b_plait_sf"/>
</dbReference>
<dbReference type="FunFam" id="3.30.70.330:FF:000329">
    <property type="entry name" value="splicing factor U2AF-associated protein 2"/>
    <property type="match status" value="1"/>
</dbReference>
<evidence type="ECO:0000256" key="8">
    <source>
        <dbReference type="SAM" id="MobiDB-lite"/>
    </source>
</evidence>
<keyword evidence="2" id="KW-0507">mRNA processing</keyword>
<evidence type="ECO:0000313" key="10">
    <source>
        <dbReference type="EMBL" id="KAK3237487.1"/>
    </source>
</evidence>
<comment type="similarity">
    <text evidence="1">Belongs to the HTATSF1 family.</text>
</comment>
<dbReference type="AlphaFoldDB" id="A0AAE0ERM5"/>
<keyword evidence="3" id="KW-0677">Repeat</keyword>
<proteinExistence type="inferred from homology"/>
<dbReference type="InterPro" id="IPR035979">
    <property type="entry name" value="RBD_domain_sf"/>
</dbReference>
<dbReference type="PANTHER" id="PTHR15608">
    <property type="entry name" value="SPLICING FACTOR U2AF-ASSOCIATED PROTEIN 2"/>
    <property type="match status" value="1"/>
</dbReference>
<dbReference type="PROSITE" id="PS50102">
    <property type="entry name" value="RRM"/>
    <property type="match status" value="1"/>
</dbReference>
<keyword evidence="4 6" id="KW-0694">RNA-binding</keyword>
<protein>
    <recommendedName>
        <fullName evidence="9">RRM domain-containing protein</fullName>
    </recommendedName>
</protein>
<dbReference type="InterPro" id="IPR025640">
    <property type="entry name" value="GYF_2"/>
</dbReference>